<dbReference type="Proteomes" id="UP001634394">
    <property type="component" value="Unassembled WGS sequence"/>
</dbReference>
<name>A0ABD3WLV8_SINWO</name>
<comment type="caution">
    <text evidence="1">The sequence shown here is derived from an EMBL/GenBank/DDBJ whole genome shotgun (WGS) entry which is preliminary data.</text>
</comment>
<proteinExistence type="predicted"/>
<accession>A0ABD3WLV8</accession>
<dbReference type="AlphaFoldDB" id="A0ABD3WLV8"/>
<protein>
    <submittedName>
        <fullName evidence="1">Uncharacterized protein</fullName>
    </submittedName>
</protein>
<dbReference type="EMBL" id="JBJQND010000006">
    <property type="protein sequence ID" value="KAL3873743.1"/>
    <property type="molecule type" value="Genomic_DNA"/>
</dbReference>
<organism evidence="1 2">
    <name type="scientific">Sinanodonta woodiana</name>
    <name type="common">Chinese pond mussel</name>
    <name type="synonym">Anodonta woodiana</name>
    <dbReference type="NCBI Taxonomy" id="1069815"/>
    <lineage>
        <taxon>Eukaryota</taxon>
        <taxon>Metazoa</taxon>
        <taxon>Spiralia</taxon>
        <taxon>Lophotrochozoa</taxon>
        <taxon>Mollusca</taxon>
        <taxon>Bivalvia</taxon>
        <taxon>Autobranchia</taxon>
        <taxon>Heteroconchia</taxon>
        <taxon>Palaeoheterodonta</taxon>
        <taxon>Unionida</taxon>
        <taxon>Unionoidea</taxon>
        <taxon>Unionidae</taxon>
        <taxon>Unioninae</taxon>
        <taxon>Sinanodonta</taxon>
    </lineage>
</organism>
<gene>
    <name evidence="1" type="ORF">ACJMK2_036832</name>
</gene>
<reference evidence="1 2" key="1">
    <citation type="submission" date="2024-11" db="EMBL/GenBank/DDBJ databases">
        <title>Chromosome-level genome assembly of the freshwater bivalve Anodonta woodiana.</title>
        <authorList>
            <person name="Chen X."/>
        </authorList>
    </citation>
    <scope>NUCLEOTIDE SEQUENCE [LARGE SCALE GENOMIC DNA]</scope>
    <source>
        <strain evidence="1">MN2024</strain>
        <tissue evidence="1">Gills</tissue>
    </source>
</reference>
<evidence type="ECO:0000313" key="1">
    <source>
        <dbReference type="EMBL" id="KAL3873743.1"/>
    </source>
</evidence>
<keyword evidence="2" id="KW-1185">Reference proteome</keyword>
<sequence length="103" mass="12082">MVTASTLFNNLRHSYFWIFDGEYEVEKLHHECQCMDRLNLAHRLNLAREILEGMIEEEAKRLRGCINPPYVRVGTLKQVMDIVQDVRSILDNILTECPHVRKG</sequence>
<evidence type="ECO:0000313" key="2">
    <source>
        <dbReference type="Proteomes" id="UP001634394"/>
    </source>
</evidence>